<evidence type="ECO:0000313" key="2">
    <source>
        <dbReference type="Proteomes" id="UP001597304"/>
    </source>
</evidence>
<reference evidence="2" key="1">
    <citation type="journal article" date="2019" name="Int. J. Syst. Evol. Microbiol.">
        <title>The Global Catalogue of Microorganisms (GCM) 10K type strain sequencing project: providing services to taxonomists for standard genome sequencing and annotation.</title>
        <authorList>
            <consortium name="The Broad Institute Genomics Platform"/>
            <consortium name="The Broad Institute Genome Sequencing Center for Infectious Disease"/>
            <person name="Wu L."/>
            <person name="Ma J."/>
        </authorList>
    </citation>
    <scope>NUCLEOTIDE SEQUENCE [LARGE SCALE GENOMIC DNA]</scope>
    <source>
        <strain evidence="2">LMG 29247</strain>
    </source>
</reference>
<accession>A0ABW4KUD6</accession>
<protein>
    <recommendedName>
        <fullName evidence="3">AbiV family abortive infection protein</fullName>
    </recommendedName>
</protein>
<name>A0ABW4KUD6_9BURK</name>
<dbReference type="Proteomes" id="UP001597304">
    <property type="component" value="Unassembled WGS sequence"/>
</dbReference>
<comment type="caution">
    <text evidence="1">The sequence shown here is derived from an EMBL/GenBank/DDBJ whole genome shotgun (WGS) entry which is preliminary data.</text>
</comment>
<organism evidence="1 2">
    <name type="scientific">Ottowia flava</name>
    <dbReference type="NCBI Taxonomy" id="2675430"/>
    <lineage>
        <taxon>Bacteria</taxon>
        <taxon>Pseudomonadati</taxon>
        <taxon>Pseudomonadota</taxon>
        <taxon>Betaproteobacteria</taxon>
        <taxon>Burkholderiales</taxon>
        <taxon>Comamonadaceae</taxon>
        <taxon>Ottowia</taxon>
    </lineage>
</organism>
<evidence type="ECO:0000313" key="1">
    <source>
        <dbReference type="EMBL" id="MFD1711409.1"/>
    </source>
</evidence>
<proteinExistence type="predicted"/>
<keyword evidence="2" id="KW-1185">Reference proteome</keyword>
<dbReference type="RefSeq" id="WP_147913792.1">
    <property type="nucleotide sequence ID" value="NZ_JBHUEJ010000027.1"/>
</dbReference>
<sequence length="199" mass="21985">MTVNLVEKLEQQLKFLQASCAAFDAGHESEALRIAVALRVLFHDTANSTSLLSHLGIKNSINIISTIGLKQKPQVSPNEVFYMPLKLSMEGVTPPLDLRRATNLSIENWWNEVILIQNEVFSRKDVTLTAANKDGGAHVDSHLDKKATELKLGLGTFSVSQDGLETTKNLTDAHFPLLRQIAFEVLNSKEITGYSAHHP</sequence>
<evidence type="ECO:0008006" key="3">
    <source>
        <dbReference type="Google" id="ProtNLM"/>
    </source>
</evidence>
<gene>
    <name evidence="1" type="ORF">ACFSF0_12380</name>
</gene>
<dbReference type="EMBL" id="JBHUEJ010000027">
    <property type="protein sequence ID" value="MFD1711409.1"/>
    <property type="molecule type" value="Genomic_DNA"/>
</dbReference>